<organism evidence="1 2">
    <name type="scientific">Alistipes hominis</name>
    <dbReference type="NCBI Taxonomy" id="2763015"/>
    <lineage>
        <taxon>Bacteria</taxon>
        <taxon>Pseudomonadati</taxon>
        <taxon>Bacteroidota</taxon>
        <taxon>Bacteroidia</taxon>
        <taxon>Bacteroidales</taxon>
        <taxon>Rikenellaceae</taxon>
        <taxon>Alistipes</taxon>
    </lineage>
</organism>
<sequence>MGNRIEKTTTIEIAGLPVIFYKMANADIFIDTQNVDNVFGIPLDPKIPFVTLYNASIKNDVLAYPIDIIVDNLSEDRLRYFAKTGIVNLLDNSLLDKKNIEEQKETTESTAPEQPELSDFDKLLKRALDYNPKSK</sequence>
<protein>
    <submittedName>
        <fullName evidence="1">Uncharacterized protein</fullName>
    </submittedName>
</protein>
<accession>A0ABR7CL56</accession>
<dbReference type="EMBL" id="JACOOK010000002">
    <property type="protein sequence ID" value="MBC5616383.1"/>
    <property type="molecule type" value="Genomic_DNA"/>
</dbReference>
<proteinExistence type="predicted"/>
<dbReference type="Proteomes" id="UP000636891">
    <property type="component" value="Unassembled WGS sequence"/>
</dbReference>
<comment type="caution">
    <text evidence="1">The sequence shown here is derived from an EMBL/GenBank/DDBJ whole genome shotgun (WGS) entry which is preliminary data.</text>
</comment>
<name>A0ABR7CL56_9BACT</name>
<evidence type="ECO:0000313" key="2">
    <source>
        <dbReference type="Proteomes" id="UP000636891"/>
    </source>
</evidence>
<evidence type="ECO:0000313" key="1">
    <source>
        <dbReference type="EMBL" id="MBC5616383.1"/>
    </source>
</evidence>
<gene>
    <name evidence="1" type="ORF">H8S08_05025</name>
</gene>
<reference evidence="1 2" key="1">
    <citation type="submission" date="2020-08" db="EMBL/GenBank/DDBJ databases">
        <title>Genome public.</title>
        <authorList>
            <person name="Liu C."/>
            <person name="Sun Q."/>
        </authorList>
    </citation>
    <scope>NUCLEOTIDE SEQUENCE [LARGE SCALE GENOMIC DNA]</scope>
    <source>
        <strain evidence="1 2">New-7</strain>
    </source>
</reference>
<dbReference type="RefSeq" id="WP_118655584.1">
    <property type="nucleotide sequence ID" value="NZ_JACOOK010000002.1"/>
</dbReference>
<keyword evidence="2" id="KW-1185">Reference proteome</keyword>